<dbReference type="AlphaFoldDB" id="A0AAN9B4R0"/>
<dbReference type="PANTHER" id="PTHR14165:SF3">
    <property type="entry name" value="MAJOR VAULT PROTEIN"/>
    <property type="match status" value="1"/>
</dbReference>
<evidence type="ECO:0000313" key="5">
    <source>
        <dbReference type="Proteomes" id="UP001374579"/>
    </source>
</evidence>
<dbReference type="Proteomes" id="UP001374579">
    <property type="component" value="Unassembled WGS sequence"/>
</dbReference>
<dbReference type="CDD" id="cd08825">
    <property type="entry name" value="MVP_shoulder"/>
    <property type="match status" value="1"/>
</dbReference>
<dbReference type="InterPro" id="IPR036013">
    <property type="entry name" value="Band_7/SPFH_dom_sf"/>
</dbReference>
<feature type="domain" description="Major vault protein repeat" evidence="3">
    <location>
        <begin position="23"/>
        <end position="80"/>
    </location>
</feature>
<protein>
    <recommendedName>
        <fullName evidence="6">Major vault protein</fullName>
    </recommendedName>
</protein>
<dbReference type="Gene3D" id="2.30.30.570">
    <property type="match status" value="1"/>
</dbReference>
<dbReference type="Pfam" id="PF17796">
    <property type="entry name" value="Vault_4"/>
    <property type="match status" value="1"/>
</dbReference>
<dbReference type="PANTHER" id="PTHR14165">
    <property type="entry name" value="MAJOR VAULT PROTEIN"/>
    <property type="match status" value="1"/>
</dbReference>
<dbReference type="InterPro" id="IPR043023">
    <property type="entry name" value="MVP_rep_sf"/>
</dbReference>
<evidence type="ECO:0000259" key="1">
    <source>
        <dbReference type="Pfam" id="PF11978"/>
    </source>
</evidence>
<dbReference type="Gene3D" id="3.30.479.30">
    <property type="entry name" value="Band 7 domain"/>
    <property type="match status" value="1"/>
</dbReference>
<reference evidence="4 5" key="1">
    <citation type="submission" date="2024-02" db="EMBL/GenBank/DDBJ databases">
        <title>Chromosome-scale genome assembly of the rough periwinkle Littorina saxatilis.</title>
        <authorList>
            <person name="De Jode A."/>
            <person name="Faria R."/>
            <person name="Formenti G."/>
            <person name="Sims Y."/>
            <person name="Smith T.P."/>
            <person name="Tracey A."/>
            <person name="Wood J.M.D."/>
            <person name="Zagrodzka Z.B."/>
            <person name="Johannesson K."/>
            <person name="Butlin R.K."/>
            <person name="Leder E.H."/>
        </authorList>
    </citation>
    <scope>NUCLEOTIDE SEQUENCE [LARGE SCALE GENOMIC DNA]</scope>
    <source>
        <strain evidence="4">Snail1</strain>
        <tissue evidence="4">Muscle</tissue>
    </source>
</reference>
<dbReference type="Gene3D" id="2.30.30.550">
    <property type="entry name" value="Major Vault Protein repeat"/>
    <property type="match status" value="1"/>
</dbReference>
<dbReference type="Pfam" id="PF17795">
    <property type="entry name" value="Vault_3"/>
    <property type="match status" value="1"/>
</dbReference>
<comment type="caution">
    <text evidence="4">The sequence shown here is derived from an EMBL/GenBank/DDBJ whole genome shotgun (WGS) entry which is preliminary data.</text>
</comment>
<feature type="domain" description="Major vault protein repeat" evidence="2">
    <location>
        <begin position="100"/>
        <end position="161"/>
    </location>
</feature>
<evidence type="ECO:0000259" key="3">
    <source>
        <dbReference type="Pfam" id="PF17796"/>
    </source>
</evidence>
<dbReference type="GO" id="GO:0005737">
    <property type="term" value="C:cytoplasm"/>
    <property type="evidence" value="ECO:0007669"/>
    <property type="project" value="TreeGrafter"/>
</dbReference>
<dbReference type="Gene3D" id="2.30.30.620">
    <property type="match status" value="1"/>
</dbReference>
<dbReference type="GO" id="GO:0005634">
    <property type="term" value="C:nucleus"/>
    <property type="evidence" value="ECO:0007669"/>
    <property type="project" value="TreeGrafter"/>
</dbReference>
<dbReference type="FunFam" id="3.30.479.30:FF:000010">
    <property type="entry name" value="major vault protein-like"/>
    <property type="match status" value="1"/>
</dbReference>
<proteinExistence type="predicted"/>
<dbReference type="InterPro" id="IPR021870">
    <property type="entry name" value="MVP_shoulder"/>
</dbReference>
<dbReference type="Gene3D" id="6.20.380.10">
    <property type="match status" value="1"/>
</dbReference>
<feature type="domain" description="Major vault protein shoulder" evidence="1">
    <location>
        <begin position="162"/>
        <end position="279"/>
    </location>
</feature>
<sequence length="496" mass="55214">MIRGPVEYVPPVFVEVVTTRRVISLDVSEGIYVRNVKTGKVRAITGKSYMLNQDEQLWQKELRPLVEALVNSTLDPLTHRNSRLQDHKDASRTSRDKTRVVTFRAPHNSAVQVFDFRTKKSRVVFGPELVMLNPDEDFTQLSMSGGRPKEPNHLKSLCILLGQDYCTDKIVVETSDHARLSLLLAYNWHFDVDKNNPEHAACIFSVPDLTGDMCNAMASRVRGAVAQITFDYFHKNLARIIRSSVFGVGEGGKIGKEFRFPQNRLVITDIDMKSVEPVDQRTRDALMKSVQMAIEITTNSQEAGAKHEAQRLDQEARGRLERQQLLDEAVSEEARRGLVQLQALSATVESCDQAQSEAQSRAEAARIEAEAAVEQARLKAQAMTIDSVCELETLTKSRTAELKFTAEKDRLEIDKARDTADLESAKFKAMVQTIGTHTLTSIANAGPQMQIKMLQGLGLESTLITDGASPINLFNTASGLVGGLLPPKRQFHDLDI</sequence>
<dbReference type="InterPro" id="IPR040989">
    <property type="entry name" value="Vault_3"/>
</dbReference>
<name>A0AAN9B4R0_9CAEN</name>
<evidence type="ECO:0008006" key="6">
    <source>
        <dbReference type="Google" id="ProtNLM"/>
    </source>
</evidence>
<dbReference type="FunFam" id="2.30.30.570:FF:000001">
    <property type="entry name" value="major vault protein-like"/>
    <property type="match status" value="1"/>
</dbReference>
<dbReference type="InterPro" id="IPR041136">
    <property type="entry name" value="Vault_4"/>
</dbReference>
<accession>A0AAN9B4R0</accession>
<dbReference type="EMBL" id="JBAMIC010000012">
    <property type="protein sequence ID" value="KAK7098541.1"/>
    <property type="molecule type" value="Genomic_DNA"/>
</dbReference>
<organism evidence="4 5">
    <name type="scientific">Littorina saxatilis</name>
    <dbReference type="NCBI Taxonomy" id="31220"/>
    <lineage>
        <taxon>Eukaryota</taxon>
        <taxon>Metazoa</taxon>
        <taxon>Spiralia</taxon>
        <taxon>Lophotrochozoa</taxon>
        <taxon>Mollusca</taxon>
        <taxon>Gastropoda</taxon>
        <taxon>Caenogastropoda</taxon>
        <taxon>Littorinimorpha</taxon>
        <taxon>Littorinoidea</taxon>
        <taxon>Littorinidae</taxon>
        <taxon>Littorina</taxon>
    </lineage>
</organism>
<evidence type="ECO:0000259" key="2">
    <source>
        <dbReference type="Pfam" id="PF17795"/>
    </source>
</evidence>
<evidence type="ECO:0000313" key="4">
    <source>
        <dbReference type="EMBL" id="KAK7098541.1"/>
    </source>
</evidence>
<dbReference type="Gene3D" id="6.10.250.720">
    <property type="match status" value="1"/>
</dbReference>
<dbReference type="Pfam" id="PF11978">
    <property type="entry name" value="MVP_shoulder"/>
    <property type="match status" value="1"/>
</dbReference>
<dbReference type="InterPro" id="IPR039059">
    <property type="entry name" value="MVP"/>
</dbReference>
<gene>
    <name evidence="4" type="ORF">V1264_002809</name>
</gene>
<keyword evidence="5" id="KW-1185">Reference proteome</keyword>